<evidence type="ECO:0000256" key="2">
    <source>
        <dbReference type="ARBA" id="ARBA00022679"/>
    </source>
</evidence>
<name>A0AAQ1ZJ08_9BACT</name>
<evidence type="ECO:0000256" key="3">
    <source>
        <dbReference type="ARBA" id="ARBA00023315"/>
    </source>
</evidence>
<dbReference type="PIRSF" id="PIRSF000428">
    <property type="entry name" value="P_Ac_trans"/>
    <property type="match status" value="1"/>
</dbReference>
<keyword evidence="2 5" id="KW-0808">Transferase</keyword>
<accession>A0AAQ1ZJ08</accession>
<evidence type="ECO:0000256" key="1">
    <source>
        <dbReference type="ARBA" id="ARBA00005656"/>
    </source>
</evidence>
<evidence type="ECO:0000313" key="5">
    <source>
        <dbReference type="EMBL" id="SUB79557.1"/>
    </source>
</evidence>
<dbReference type="Pfam" id="PF01515">
    <property type="entry name" value="PTA_PTB"/>
    <property type="match status" value="1"/>
</dbReference>
<sequence>MEKSIDSFEALTHRLREHPDRKRVAVVCPHGESTLAAVKQAEEEGFITPLFVDDADPQAASRRGVELVRQGEADILMKGLVQTADLLRAVLDKETGILPPGGTLTHIAVAQIPTYHKLLFYSDAAVIPYPTALQRREQVKYMVGLCHRLGIGQPKISLIHCSEKADAKNFPFTEDYLQIVDEARHGAFGSCVVDGPLDVKTSCDLHSMEIKGIRSPIVGDADGLILPDIEAGNLFYKTVTLFAGAEVAGVLQGTLKPVVLPSRGDNHRAKYLSLLLAAIAG</sequence>
<keyword evidence="3 5" id="KW-0012">Acyltransferase</keyword>
<evidence type="ECO:0000259" key="4">
    <source>
        <dbReference type="Pfam" id="PF01515"/>
    </source>
</evidence>
<dbReference type="InterPro" id="IPR050500">
    <property type="entry name" value="Phos_Acetyltrans/Butyryltrans"/>
</dbReference>
<dbReference type="Proteomes" id="UP000255283">
    <property type="component" value="Unassembled WGS sequence"/>
</dbReference>
<dbReference type="PANTHER" id="PTHR43356:SF2">
    <property type="entry name" value="PHOSPHATE ACETYLTRANSFERASE"/>
    <property type="match status" value="1"/>
</dbReference>
<organism evidence="5 6">
    <name type="scientific">Segatella buccae</name>
    <dbReference type="NCBI Taxonomy" id="28126"/>
    <lineage>
        <taxon>Bacteria</taxon>
        <taxon>Pseudomonadati</taxon>
        <taxon>Bacteroidota</taxon>
        <taxon>Bacteroidia</taxon>
        <taxon>Bacteroidales</taxon>
        <taxon>Prevotellaceae</taxon>
        <taxon>Segatella</taxon>
    </lineage>
</organism>
<dbReference type="PANTHER" id="PTHR43356">
    <property type="entry name" value="PHOSPHATE ACETYLTRANSFERASE"/>
    <property type="match status" value="1"/>
</dbReference>
<dbReference type="GO" id="GO:0008959">
    <property type="term" value="F:phosphate acetyltransferase activity"/>
    <property type="evidence" value="ECO:0007669"/>
    <property type="project" value="UniProtKB-EC"/>
</dbReference>
<dbReference type="EMBL" id="UGTJ01000001">
    <property type="protein sequence ID" value="SUB79557.1"/>
    <property type="molecule type" value="Genomic_DNA"/>
</dbReference>
<feature type="domain" description="Phosphate acetyl/butaryl transferase" evidence="4">
    <location>
        <begin position="61"/>
        <end position="278"/>
    </location>
</feature>
<dbReference type="EC" id="2.3.1.8" evidence="5"/>
<dbReference type="InterPro" id="IPR002505">
    <property type="entry name" value="PTA_PTB"/>
</dbReference>
<reference evidence="5 6" key="1">
    <citation type="submission" date="2018-06" db="EMBL/GenBank/DDBJ databases">
        <authorList>
            <consortium name="Pathogen Informatics"/>
            <person name="Doyle S."/>
        </authorList>
    </citation>
    <scope>NUCLEOTIDE SEQUENCE [LARGE SCALE GENOMIC DNA]</scope>
    <source>
        <strain evidence="5 6">NCTC13063</strain>
    </source>
</reference>
<dbReference type="SUPFAM" id="SSF53659">
    <property type="entry name" value="Isocitrate/Isopropylmalate dehydrogenase-like"/>
    <property type="match status" value="1"/>
</dbReference>
<evidence type="ECO:0000313" key="6">
    <source>
        <dbReference type="Proteomes" id="UP000255283"/>
    </source>
</evidence>
<gene>
    <name evidence="5" type="primary">pta_1</name>
    <name evidence="5" type="ORF">NCTC13063_00824</name>
</gene>
<dbReference type="RefSeq" id="WP_115153324.1">
    <property type="nucleotide sequence ID" value="NZ_DBFWLE010000018.1"/>
</dbReference>
<dbReference type="InterPro" id="IPR012147">
    <property type="entry name" value="P_Ac_Bu_trans"/>
</dbReference>
<comment type="similarity">
    <text evidence="1">Belongs to the phosphate acetyltransferase and butyryltransferase family.</text>
</comment>
<protein>
    <submittedName>
        <fullName evidence="5">Phosphate acetyltransferase</fullName>
        <ecNumber evidence="5">2.3.1.8</ecNumber>
    </submittedName>
</protein>
<dbReference type="Gene3D" id="3.40.718.10">
    <property type="entry name" value="Isopropylmalate Dehydrogenase"/>
    <property type="match status" value="1"/>
</dbReference>
<proteinExistence type="inferred from homology"/>
<comment type="caution">
    <text evidence="5">The sequence shown here is derived from an EMBL/GenBank/DDBJ whole genome shotgun (WGS) entry which is preliminary data.</text>
</comment>
<dbReference type="AlphaFoldDB" id="A0AAQ1ZJ08"/>